<comment type="caution">
    <text evidence="7">The sequence shown here is derived from an EMBL/GenBank/DDBJ whole genome shotgun (WGS) entry which is preliminary data.</text>
</comment>
<evidence type="ECO:0000256" key="4">
    <source>
        <dbReference type="ARBA" id="ARBA00015262"/>
    </source>
</evidence>
<feature type="domain" description="MoaB/Mog" evidence="6">
    <location>
        <begin position="30"/>
        <end position="172"/>
    </location>
</feature>
<dbReference type="PANTHER" id="PTHR43232">
    <property type="entry name" value="MOLYBDENUM COFACTOR BIOSYNTHESIS PROTEIN B"/>
    <property type="match status" value="1"/>
</dbReference>
<comment type="pathway">
    <text evidence="2">Cofactor biosynthesis; molybdopterin biosynthesis.</text>
</comment>
<dbReference type="GO" id="GO:0006777">
    <property type="term" value="P:Mo-molybdopterin cofactor biosynthetic process"/>
    <property type="evidence" value="ECO:0007669"/>
    <property type="project" value="InterPro"/>
</dbReference>
<dbReference type="FunFam" id="3.40.980.10:FF:000006">
    <property type="entry name" value="Molybdenum cofactor biosynthesis protein B"/>
    <property type="match status" value="1"/>
</dbReference>
<dbReference type="PANTHER" id="PTHR43232:SF2">
    <property type="entry name" value="MOLYBDENUM COFACTOR BIOSYNTHESIS PROTEIN B"/>
    <property type="match status" value="1"/>
</dbReference>
<reference evidence="7 8" key="1">
    <citation type="submission" date="2018-09" db="EMBL/GenBank/DDBJ databases">
        <authorList>
            <person name="Zhu H."/>
        </authorList>
    </citation>
    <scope>NUCLEOTIDE SEQUENCE [LARGE SCALE GENOMIC DNA]</scope>
    <source>
        <strain evidence="7 8">K2S05-167</strain>
    </source>
</reference>
<dbReference type="InterPro" id="IPR036425">
    <property type="entry name" value="MoaB/Mog-like_dom_sf"/>
</dbReference>
<dbReference type="AlphaFoldDB" id="A0A418V6Q6"/>
<dbReference type="Pfam" id="PF00994">
    <property type="entry name" value="MoCF_biosynth"/>
    <property type="match status" value="1"/>
</dbReference>
<feature type="region of interest" description="Disordered" evidence="5">
    <location>
        <begin position="183"/>
        <end position="212"/>
    </location>
</feature>
<dbReference type="EMBL" id="QYUJ01000014">
    <property type="protein sequence ID" value="RJF71759.1"/>
    <property type="molecule type" value="Genomic_DNA"/>
</dbReference>
<dbReference type="SUPFAM" id="SSF53218">
    <property type="entry name" value="Molybdenum cofactor biosynthesis proteins"/>
    <property type="match status" value="1"/>
</dbReference>
<dbReference type="NCBIfam" id="TIGR00177">
    <property type="entry name" value="molyb_syn"/>
    <property type="match status" value="1"/>
</dbReference>
<comment type="function">
    <text evidence="1">May be involved in the biosynthesis of molybdopterin.</text>
</comment>
<dbReference type="InterPro" id="IPR012245">
    <property type="entry name" value="MoaB"/>
</dbReference>
<feature type="compositionally biased region" description="Basic and acidic residues" evidence="5">
    <location>
        <begin position="263"/>
        <end position="279"/>
    </location>
</feature>
<feature type="region of interest" description="Disordered" evidence="5">
    <location>
        <begin position="254"/>
        <end position="279"/>
    </location>
</feature>
<dbReference type="Proteomes" id="UP000286287">
    <property type="component" value="Unassembled WGS sequence"/>
</dbReference>
<evidence type="ECO:0000256" key="5">
    <source>
        <dbReference type="SAM" id="MobiDB-lite"/>
    </source>
</evidence>
<proteinExistence type="inferred from homology"/>
<evidence type="ECO:0000259" key="6">
    <source>
        <dbReference type="SMART" id="SM00852"/>
    </source>
</evidence>
<feature type="compositionally biased region" description="Pro residues" evidence="5">
    <location>
        <begin position="201"/>
        <end position="212"/>
    </location>
</feature>
<keyword evidence="8" id="KW-1185">Reference proteome</keyword>
<evidence type="ECO:0000313" key="7">
    <source>
        <dbReference type="EMBL" id="RJF71759.1"/>
    </source>
</evidence>
<name>A0A418V6Q6_9DEIO</name>
<dbReference type="InterPro" id="IPR001453">
    <property type="entry name" value="MoaB/Mog_dom"/>
</dbReference>
<comment type="similarity">
    <text evidence="3">Belongs to the MoaB/Mog family.</text>
</comment>
<dbReference type="Gene3D" id="3.40.980.10">
    <property type="entry name" value="MoaB/Mog-like domain"/>
    <property type="match status" value="1"/>
</dbReference>
<dbReference type="CDD" id="cd00886">
    <property type="entry name" value="MogA_MoaB"/>
    <property type="match status" value="1"/>
</dbReference>
<protein>
    <recommendedName>
        <fullName evidence="4">Molybdenum cofactor biosynthesis protein B</fullName>
    </recommendedName>
</protein>
<dbReference type="GO" id="GO:0005829">
    <property type="term" value="C:cytosol"/>
    <property type="evidence" value="ECO:0007669"/>
    <property type="project" value="TreeGrafter"/>
</dbReference>
<organism evidence="7 8">
    <name type="scientific">Deinococcus cavernae</name>
    <dbReference type="NCBI Taxonomy" id="2320857"/>
    <lineage>
        <taxon>Bacteria</taxon>
        <taxon>Thermotogati</taxon>
        <taxon>Deinococcota</taxon>
        <taxon>Deinococci</taxon>
        <taxon>Deinococcales</taxon>
        <taxon>Deinococcaceae</taxon>
        <taxon>Deinococcus</taxon>
    </lineage>
</organism>
<gene>
    <name evidence="7" type="ORF">D3875_09450</name>
</gene>
<accession>A0A418V6Q6</accession>
<dbReference type="RefSeq" id="WP_119763252.1">
    <property type="nucleotide sequence ID" value="NZ_QYUJ01000014.1"/>
</dbReference>
<dbReference type="SMART" id="SM00852">
    <property type="entry name" value="MoCF_biosynth"/>
    <property type="match status" value="1"/>
</dbReference>
<evidence type="ECO:0000256" key="1">
    <source>
        <dbReference type="ARBA" id="ARBA00003487"/>
    </source>
</evidence>
<feature type="region of interest" description="Disordered" evidence="5">
    <location>
        <begin position="1"/>
        <end position="21"/>
    </location>
</feature>
<evidence type="ECO:0000256" key="3">
    <source>
        <dbReference type="ARBA" id="ARBA00006112"/>
    </source>
</evidence>
<evidence type="ECO:0000256" key="2">
    <source>
        <dbReference type="ARBA" id="ARBA00005046"/>
    </source>
</evidence>
<dbReference type="OrthoDB" id="9784492at2"/>
<sequence length="279" mass="28870">MTHLPGSGPFTPSTATPQHRAAGPEVIRAVILTISDTRTPATDTSGQYLKNELQQAGHELVEYLIVKDDAVEIRAALTRLVHRADLILTSGGTGIAGRDVTIPVVESMLVKPIPGFGELFRMLSYQQVRGAAMLSRATGGLTRGALLFAMPGSLNAVQTAWEGILKDELRHLVFEVLRQGQPGSASPPLPATMAAPAAAPAMPPTPAGTPPVHPAPAAPGLLSTHINQGASAGIGRHAGVIGSDPLVHGAAGLGRHAATGEHSALKDTAKDTVKDDPQR</sequence>
<feature type="compositionally biased region" description="Low complexity" evidence="5">
    <location>
        <begin position="191"/>
        <end position="200"/>
    </location>
</feature>
<evidence type="ECO:0000313" key="8">
    <source>
        <dbReference type="Proteomes" id="UP000286287"/>
    </source>
</evidence>